<gene>
    <name evidence="8" type="primary">ZNF835</name>
    <name evidence="8" type="ORF">LSUB1_G007290</name>
</gene>
<dbReference type="PANTHER" id="PTHR24409:SF295">
    <property type="entry name" value="AZ2-RELATED"/>
    <property type="match status" value="1"/>
</dbReference>
<dbReference type="OrthoDB" id="6077919at2759"/>
<keyword evidence="1" id="KW-0479">Metal-binding</keyword>
<name>A0A8H8RFQ3_9HELO</name>
<evidence type="ECO:0000256" key="3">
    <source>
        <dbReference type="ARBA" id="ARBA00022771"/>
    </source>
</evidence>
<keyword evidence="4" id="KW-0862">Zinc</keyword>
<keyword evidence="9" id="KW-1185">Reference proteome</keyword>
<dbReference type="AlphaFoldDB" id="A0A8H8RFQ3"/>
<evidence type="ECO:0000256" key="4">
    <source>
        <dbReference type="ARBA" id="ARBA00022833"/>
    </source>
</evidence>
<dbReference type="InterPro" id="IPR013087">
    <property type="entry name" value="Znf_C2H2_type"/>
</dbReference>
<keyword evidence="2" id="KW-0677">Repeat</keyword>
<evidence type="ECO:0000313" key="9">
    <source>
        <dbReference type="Proteomes" id="UP000462212"/>
    </source>
</evidence>
<feature type="domain" description="C2H2-type" evidence="7">
    <location>
        <begin position="149"/>
        <end position="173"/>
    </location>
</feature>
<dbReference type="InterPro" id="IPR036236">
    <property type="entry name" value="Znf_C2H2_sf"/>
</dbReference>
<proteinExistence type="predicted"/>
<evidence type="ECO:0000313" key="8">
    <source>
        <dbReference type="EMBL" id="TVY33394.1"/>
    </source>
</evidence>
<reference evidence="8 9" key="1">
    <citation type="submission" date="2018-05" db="EMBL/GenBank/DDBJ databases">
        <title>Genome sequencing and assembly of the regulated plant pathogen Lachnellula willkommii and related sister species for the development of diagnostic species identification markers.</title>
        <authorList>
            <person name="Giroux E."/>
            <person name="Bilodeau G."/>
        </authorList>
    </citation>
    <scope>NUCLEOTIDE SEQUENCE [LARGE SCALE GENOMIC DNA]</scope>
    <source>
        <strain evidence="8 9">CBS 197.66</strain>
    </source>
</reference>
<organism evidence="8 9">
    <name type="scientific">Lachnellula subtilissima</name>
    <dbReference type="NCBI Taxonomy" id="602034"/>
    <lineage>
        <taxon>Eukaryota</taxon>
        <taxon>Fungi</taxon>
        <taxon>Dikarya</taxon>
        <taxon>Ascomycota</taxon>
        <taxon>Pezizomycotina</taxon>
        <taxon>Leotiomycetes</taxon>
        <taxon>Helotiales</taxon>
        <taxon>Lachnaceae</taxon>
        <taxon>Lachnellula</taxon>
    </lineage>
</organism>
<evidence type="ECO:0000256" key="6">
    <source>
        <dbReference type="SAM" id="MobiDB-lite"/>
    </source>
</evidence>
<dbReference type="GO" id="GO:0000977">
    <property type="term" value="F:RNA polymerase II transcription regulatory region sequence-specific DNA binding"/>
    <property type="evidence" value="ECO:0007669"/>
    <property type="project" value="TreeGrafter"/>
</dbReference>
<dbReference type="GO" id="GO:0000981">
    <property type="term" value="F:DNA-binding transcription factor activity, RNA polymerase II-specific"/>
    <property type="evidence" value="ECO:0007669"/>
    <property type="project" value="TreeGrafter"/>
</dbReference>
<dbReference type="Proteomes" id="UP000462212">
    <property type="component" value="Unassembled WGS sequence"/>
</dbReference>
<comment type="caution">
    <text evidence="8">The sequence shown here is derived from an EMBL/GenBank/DDBJ whole genome shotgun (WGS) entry which is preliminary data.</text>
</comment>
<accession>A0A8H8RFQ3</accession>
<dbReference type="Pfam" id="PF00096">
    <property type="entry name" value="zf-C2H2"/>
    <property type="match status" value="2"/>
</dbReference>
<feature type="domain" description="C2H2-type" evidence="7">
    <location>
        <begin position="36"/>
        <end position="65"/>
    </location>
</feature>
<dbReference type="GO" id="GO:0008270">
    <property type="term" value="F:zinc ion binding"/>
    <property type="evidence" value="ECO:0007669"/>
    <property type="project" value="UniProtKB-KW"/>
</dbReference>
<dbReference type="Gene3D" id="3.30.160.60">
    <property type="entry name" value="Classic Zinc Finger"/>
    <property type="match status" value="1"/>
</dbReference>
<evidence type="ECO:0000259" key="7">
    <source>
        <dbReference type="PROSITE" id="PS50157"/>
    </source>
</evidence>
<evidence type="ECO:0000256" key="1">
    <source>
        <dbReference type="ARBA" id="ARBA00022723"/>
    </source>
</evidence>
<dbReference type="SUPFAM" id="SSF57667">
    <property type="entry name" value="beta-beta-alpha zinc fingers"/>
    <property type="match status" value="2"/>
</dbReference>
<dbReference type="PANTHER" id="PTHR24409">
    <property type="entry name" value="ZINC FINGER PROTEIN 142"/>
    <property type="match status" value="1"/>
</dbReference>
<dbReference type="SMART" id="SM00355">
    <property type="entry name" value="ZnF_C2H2"/>
    <property type="match status" value="4"/>
</dbReference>
<feature type="region of interest" description="Disordered" evidence="6">
    <location>
        <begin position="123"/>
        <end position="151"/>
    </location>
</feature>
<dbReference type="EMBL" id="QGMJ01000809">
    <property type="protein sequence ID" value="TVY33394.1"/>
    <property type="molecule type" value="Genomic_DNA"/>
</dbReference>
<sequence>MTSPIQHQKSVEHCPCPYCVRLDSYILLLEAQLPPIDCPECKQSFSLKVSLEAHQLEELHASCYKCGVVFPTTELYASHMQSHAPASVQPLSPATQFRCCDCKRDFDNEDALTDHLRCSSFHRPGKEGKKEKKKKKKEQNQQEQGSPQTRCKKCKKTFKNSDSLNSHLSSVRHHPLSDIKCLADTKFATSREREMFVRDDEDEAEWSYCSEGYRTDRYIGRSHGADAARRQPVRVCNFDIADSESDTHPNIDRISRLLSALPALPGPHT</sequence>
<dbReference type="GO" id="GO:0005634">
    <property type="term" value="C:nucleus"/>
    <property type="evidence" value="ECO:0007669"/>
    <property type="project" value="TreeGrafter"/>
</dbReference>
<evidence type="ECO:0000256" key="5">
    <source>
        <dbReference type="PROSITE-ProRule" id="PRU00042"/>
    </source>
</evidence>
<keyword evidence="3 5" id="KW-0863">Zinc-finger</keyword>
<feature type="domain" description="C2H2-type" evidence="7">
    <location>
        <begin position="97"/>
        <end position="127"/>
    </location>
</feature>
<evidence type="ECO:0000256" key="2">
    <source>
        <dbReference type="ARBA" id="ARBA00022737"/>
    </source>
</evidence>
<dbReference type="PROSITE" id="PS00028">
    <property type="entry name" value="ZINC_FINGER_C2H2_1"/>
    <property type="match status" value="2"/>
</dbReference>
<dbReference type="PROSITE" id="PS50157">
    <property type="entry name" value="ZINC_FINGER_C2H2_2"/>
    <property type="match status" value="3"/>
</dbReference>
<protein>
    <submittedName>
        <fullName evidence="8">Zinc finger protein</fullName>
    </submittedName>
</protein>